<dbReference type="InterPro" id="IPR001969">
    <property type="entry name" value="Aspartic_peptidase_AS"/>
</dbReference>
<protein>
    <submittedName>
        <fullName evidence="7">Family A1 protease</fullName>
    </submittedName>
</protein>
<evidence type="ECO:0000256" key="1">
    <source>
        <dbReference type="ARBA" id="ARBA00007447"/>
    </source>
</evidence>
<dbReference type="Gene3D" id="2.40.70.10">
    <property type="entry name" value="Acid Proteases"/>
    <property type="match status" value="2"/>
</dbReference>
<dbReference type="PROSITE" id="PS00141">
    <property type="entry name" value="ASP_PROTEASE"/>
    <property type="match status" value="2"/>
</dbReference>
<keyword evidence="4" id="KW-0378">Hydrolase</keyword>
<keyword evidence="4 7" id="KW-0645">Protease</keyword>
<evidence type="ECO:0000313" key="8">
    <source>
        <dbReference type="Proteomes" id="UP000250043"/>
    </source>
</evidence>
<feature type="domain" description="Peptidase A1" evidence="6">
    <location>
        <begin position="92"/>
        <end position="410"/>
    </location>
</feature>
<keyword evidence="2 4" id="KW-0064">Aspartyl protease</keyword>
<dbReference type="EMBL" id="KV722382">
    <property type="protein sequence ID" value="OCH91612.1"/>
    <property type="molecule type" value="Genomic_DNA"/>
</dbReference>
<accession>A0A8E2B3J5</accession>
<dbReference type="Proteomes" id="UP000250043">
    <property type="component" value="Unassembled WGS sequence"/>
</dbReference>
<feature type="signal peptide" evidence="5">
    <location>
        <begin position="1"/>
        <end position="23"/>
    </location>
</feature>
<feature type="active site" evidence="3">
    <location>
        <position position="292"/>
    </location>
</feature>
<evidence type="ECO:0000259" key="6">
    <source>
        <dbReference type="PROSITE" id="PS51767"/>
    </source>
</evidence>
<dbReference type="OrthoDB" id="660550at2759"/>
<dbReference type="PRINTS" id="PR00792">
    <property type="entry name" value="PEPSIN"/>
</dbReference>
<dbReference type="PROSITE" id="PS51767">
    <property type="entry name" value="PEPTIDASE_A1"/>
    <property type="match status" value="1"/>
</dbReference>
<dbReference type="Pfam" id="PF00026">
    <property type="entry name" value="Asp"/>
    <property type="match status" value="1"/>
</dbReference>
<dbReference type="PANTHER" id="PTHR47966">
    <property type="entry name" value="BETA-SITE APP-CLEAVING ENZYME, ISOFORM A-RELATED"/>
    <property type="match status" value="1"/>
</dbReference>
<keyword evidence="5" id="KW-0732">Signal</keyword>
<dbReference type="CDD" id="cd05471">
    <property type="entry name" value="pepsin_like"/>
    <property type="match status" value="1"/>
</dbReference>
<gene>
    <name evidence="7" type="ORF">OBBRIDRAFT_792086</name>
</gene>
<organism evidence="7 8">
    <name type="scientific">Obba rivulosa</name>
    <dbReference type="NCBI Taxonomy" id="1052685"/>
    <lineage>
        <taxon>Eukaryota</taxon>
        <taxon>Fungi</taxon>
        <taxon>Dikarya</taxon>
        <taxon>Basidiomycota</taxon>
        <taxon>Agaricomycotina</taxon>
        <taxon>Agaricomycetes</taxon>
        <taxon>Polyporales</taxon>
        <taxon>Gelatoporiaceae</taxon>
        <taxon>Obba</taxon>
    </lineage>
</organism>
<reference evidence="7 8" key="1">
    <citation type="submission" date="2016-07" db="EMBL/GenBank/DDBJ databases">
        <title>Draft genome of the white-rot fungus Obba rivulosa 3A-2.</title>
        <authorList>
            <consortium name="DOE Joint Genome Institute"/>
            <person name="Miettinen O."/>
            <person name="Riley R."/>
            <person name="Acob R."/>
            <person name="Barry K."/>
            <person name="Cullen D."/>
            <person name="De Vries R."/>
            <person name="Hainaut M."/>
            <person name="Hatakka A."/>
            <person name="Henrissat B."/>
            <person name="Hilden K."/>
            <person name="Kuo R."/>
            <person name="Labutti K."/>
            <person name="Lipzen A."/>
            <person name="Makela M.R."/>
            <person name="Sandor L."/>
            <person name="Spatafora J.W."/>
            <person name="Grigoriev I.V."/>
            <person name="Hibbett D.S."/>
        </authorList>
    </citation>
    <scope>NUCLEOTIDE SEQUENCE [LARGE SCALE GENOMIC DNA]</scope>
    <source>
        <strain evidence="7 8">3A-2</strain>
    </source>
</reference>
<feature type="active site" evidence="3">
    <location>
        <position position="110"/>
    </location>
</feature>
<name>A0A8E2B3J5_9APHY</name>
<keyword evidence="8" id="KW-1185">Reference proteome</keyword>
<evidence type="ECO:0000313" key="7">
    <source>
        <dbReference type="EMBL" id="OCH91612.1"/>
    </source>
</evidence>
<dbReference type="InterPro" id="IPR001461">
    <property type="entry name" value="Aspartic_peptidase_A1"/>
</dbReference>
<feature type="chain" id="PRO_5034132259" evidence="5">
    <location>
        <begin position="24"/>
        <end position="423"/>
    </location>
</feature>
<sequence>MILSAKSARSLVVFVLCVASCSATPIAPRDTSSTSHSHSPIALPITRRRQFSGPGSLLDVDRARIKALIEHSDEQKKPTVFDANVTNVADLYLATIGIGTPPTDYTVILDSGSSNTWVGANKSFVKTRTAKSTGQQIAVSYGSGNFSGEEYTDIVILSPGLAIQKQSIGVASTSQGLDGLDGILGIGPTDLTRTTLVKTPNLTIPTVTDNAFSQGLISAKEVGISFEPTNSLSDTNGVVSFGGVDSSRISGKIAYVPITTTSPSNRFVGIDSSVTYGSSGTPILSKTAGIVDTGTTFLLLATDAMQRFSAATGAKFDSTTGTYALPVSQFQKLQSLFFHIGDTTYEFTADAQILPRSLNSAIGGTDDNVYFIVNDIGTPTGSGEDFVLGMSWLERFYFVYDSGKTRVGFAITPFTKATSNFGK</sequence>
<evidence type="ECO:0000256" key="3">
    <source>
        <dbReference type="PIRSR" id="PIRSR601461-1"/>
    </source>
</evidence>
<dbReference type="SUPFAM" id="SSF50630">
    <property type="entry name" value="Acid proteases"/>
    <property type="match status" value="1"/>
</dbReference>
<dbReference type="InterPro" id="IPR034164">
    <property type="entry name" value="Pepsin-like_dom"/>
</dbReference>
<dbReference type="AlphaFoldDB" id="A0A8E2B3J5"/>
<comment type="similarity">
    <text evidence="1 4">Belongs to the peptidase A1 family.</text>
</comment>
<proteinExistence type="inferred from homology"/>
<dbReference type="InterPro" id="IPR033121">
    <property type="entry name" value="PEPTIDASE_A1"/>
</dbReference>
<dbReference type="GO" id="GO:0004190">
    <property type="term" value="F:aspartic-type endopeptidase activity"/>
    <property type="evidence" value="ECO:0007669"/>
    <property type="project" value="UniProtKB-KW"/>
</dbReference>
<dbReference type="InterPro" id="IPR021109">
    <property type="entry name" value="Peptidase_aspartic_dom_sf"/>
</dbReference>
<dbReference type="PANTHER" id="PTHR47966:SF51">
    <property type="entry name" value="BETA-SITE APP-CLEAVING ENZYME, ISOFORM A-RELATED"/>
    <property type="match status" value="1"/>
</dbReference>
<dbReference type="GO" id="GO:0006508">
    <property type="term" value="P:proteolysis"/>
    <property type="evidence" value="ECO:0007669"/>
    <property type="project" value="UniProtKB-KW"/>
</dbReference>
<evidence type="ECO:0000256" key="5">
    <source>
        <dbReference type="SAM" id="SignalP"/>
    </source>
</evidence>
<evidence type="ECO:0000256" key="2">
    <source>
        <dbReference type="ARBA" id="ARBA00022750"/>
    </source>
</evidence>
<evidence type="ECO:0000256" key="4">
    <source>
        <dbReference type="RuleBase" id="RU000454"/>
    </source>
</evidence>